<dbReference type="Proteomes" id="UP000283210">
    <property type="component" value="Chromosome 17"/>
</dbReference>
<name>A0A3S2U271_ORYJA</name>
<sequence length="165" mass="18311">MTLPEQEGRLQNPAELDPQGCCFGVTCEQDTGRSAATTQQQVPRSQQKRWALKKHFRNASTSFGSCDGLDLDHAAVENVLCTGITVRNALQPEVRAAQRTVGRELPNATDLHIARCRRRGLNIIKDAAHPDMDCSLPQNSQKCSIHMPSHWKQLNSASRRVLLIS</sequence>
<reference evidence="1 2" key="1">
    <citation type="submission" date="2018-11" db="EMBL/GenBank/DDBJ databases">
        <authorList>
            <person name="Lopez-Roques C."/>
            <person name="Donnadieu C."/>
            <person name="Bouchez O."/>
            <person name="Klopp C."/>
            <person name="Cabau C."/>
            <person name="Zahm M."/>
        </authorList>
    </citation>
    <scope>NUCLEOTIDE SEQUENCE [LARGE SCALE GENOMIC DNA]</scope>
    <source>
        <strain evidence="1">RS831</strain>
        <tissue evidence="1">Whole body</tissue>
    </source>
</reference>
<evidence type="ECO:0000313" key="1">
    <source>
        <dbReference type="EMBL" id="RVE61024.1"/>
    </source>
</evidence>
<protein>
    <submittedName>
        <fullName evidence="1">Uncharacterized protein</fullName>
    </submittedName>
</protein>
<accession>A0A3S2U271</accession>
<keyword evidence="2" id="KW-1185">Reference proteome</keyword>
<evidence type="ECO:0000313" key="2">
    <source>
        <dbReference type="Proteomes" id="UP000283210"/>
    </source>
</evidence>
<proteinExistence type="predicted"/>
<reference evidence="1 2" key="2">
    <citation type="submission" date="2019-01" db="EMBL/GenBank/DDBJ databases">
        <title>A chromosome length genome reference of the Java medaka (oryzias javanicus).</title>
        <authorList>
            <person name="Herpin A."/>
            <person name="Takehana Y."/>
            <person name="Naruse K."/>
            <person name="Ansai S."/>
            <person name="Kawaguchi M."/>
        </authorList>
    </citation>
    <scope>NUCLEOTIDE SEQUENCE [LARGE SCALE GENOMIC DNA]</scope>
    <source>
        <strain evidence="1">RS831</strain>
        <tissue evidence="1">Whole body</tissue>
    </source>
</reference>
<dbReference type="EMBL" id="CM012453">
    <property type="protein sequence ID" value="RVE61024.1"/>
    <property type="molecule type" value="Genomic_DNA"/>
</dbReference>
<gene>
    <name evidence="1" type="ORF">OJAV_G00166670</name>
</gene>
<dbReference type="AlphaFoldDB" id="A0A3S2U271"/>
<organism evidence="1 2">
    <name type="scientific">Oryzias javanicus</name>
    <name type="common">Javanese ricefish</name>
    <name type="synonym">Aplocheilus javanicus</name>
    <dbReference type="NCBI Taxonomy" id="123683"/>
    <lineage>
        <taxon>Eukaryota</taxon>
        <taxon>Metazoa</taxon>
        <taxon>Chordata</taxon>
        <taxon>Craniata</taxon>
        <taxon>Vertebrata</taxon>
        <taxon>Euteleostomi</taxon>
        <taxon>Actinopterygii</taxon>
        <taxon>Neopterygii</taxon>
        <taxon>Teleostei</taxon>
        <taxon>Neoteleostei</taxon>
        <taxon>Acanthomorphata</taxon>
        <taxon>Ovalentaria</taxon>
        <taxon>Atherinomorphae</taxon>
        <taxon>Beloniformes</taxon>
        <taxon>Adrianichthyidae</taxon>
        <taxon>Oryziinae</taxon>
        <taxon>Oryzias</taxon>
    </lineage>
</organism>